<reference evidence="2" key="1">
    <citation type="submission" date="2020-10" db="EMBL/GenBank/DDBJ databases">
        <authorList>
            <person name="Lu T."/>
            <person name="Wang Q."/>
            <person name="Han X."/>
        </authorList>
    </citation>
    <scope>NUCLEOTIDE SEQUENCE</scope>
    <source>
        <strain evidence="2">WQ 117</strain>
    </source>
</reference>
<feature type="transmembrane region" description="Helical" evidence="1">
    <location>
        <begin position="50"/>
        <end position="71"/>
    </location>
</feature>
<keyword evidence="1" id="KW-0812">Transmembrane</keyword>
<gene>
    <name evidence="2" type="ORF">IM532_11255</name>
</gene>
<keyword evidence="1" id="KW-1133">Transmembrane helix</keyword>
<organism evidence="2 3">
    <name type="scientific">Faecalibacter rhinopitheci</name>
    <dbReference type="NCBI Taxonomy" id="2779678"/>
    <lineage>
        <taxon>Bacteria</taxon>
        <taxon>Pseudomonadati</taxon>
        <taxon>Bacteroidota</taxon>
        <taxon>Flavobacteriia</taxon>
        <taxon>Flavobacteriales</taxon>
        <taxon>Weeksellaceae</taxon>
        <taxon>Faecalibacter</taxon>
    </lineage>
</organism>
<comment type="caution">
    <text evidence="2">The sequence shown here is derived from an EMBL/GenBank/DDBJ whole genome shotgun (WGS) entry which is preliminary data.</text>
</comment>
<dbReference type="RefSeq" id="WP_194183551.1">
    <property type="nucleotide sequence ID" value="NZ_JADGIK010000007.1"/>
</dbReference>
<name>A0A8J7KIL6_9FLAO</name>
<dbReference type="EMBL" id="JADGIK010000007">
    <property type="protein sequence ID" value="MBF0598011.1"/>
    <property type="molecule type" value="Genomic_DNA"/>
</dbReference>
<dbReference type="Proteomes" id="UP000608754">
    <property type="component" value="Unassembled WGS sequence"/>
</dbReference>
<keyword evidence="1" id="KW-0472">Membrane</keyword>
<dbReference type="AlphaFoldDB" id="A0A8J7KIL6"/>
<protein>
    <submittedName>
        <fullName evidence="2">Uncharacterized protein</fullName>
    </submittedName>
</protein>
<keyword evidence="3" id="KW-1185">Reference proteome</keyword>
<accession>A0A8J7KIL6</accession>
<evidence type="ECO:0000256" key="1">
    <source>
        <dbReference type="SAM" id="Phobius"/>
    </source>
</evidence>
<proteinExistence type="predicted"/>
<feature type="transmembrane region" description="Helical" evidence="1">
    <location>
        <begin position="25"/>
        <end position="44"/>
    </location>
</feature>
<sequence length="239" mass="28999">MESLLNNYFTIIENLYRIKLFSKNIIQRFLMLMYFPIIISILIYTNTGMLTYIVIFCVAIFSPILFLPAIYNKIFFFYRNFNIYISKYQYEYCEIFNPIVIKYEPTSGKYYGKIFELKTFDNNLIYYNAKKYKTIKKTEELKRFYLNEANKYFDILDYKYQYFEELIFRNKTLNFCQRICLNSDLTLIEIKNLLIELKKITKISQSELSKLFYIITNSNKYKNLIMNNLNSAHSQSNRV</sequence>
<evidence type="ECO:0000313" key="2">
    <source>
        <dbReference type="EMBL" id="MBF0598011.1"/>
    </source>
</evidence>
<evidence type="ECO:0000313" key="3">
    <source>
        <dbReference type="Proteomes" id="UP000608754"/>
    </source>
</evidence>